<evidence type="ECO:0000313" key="8">
    <source>
        <dbReference type="Proteomes" id="UP000272942"/>
    </source>
</evidence>
<feature type="region of interest" description="Disordered" evidence="5">
    <location>
        <begin position="17"/>
        <end position="42"/>
    </location>
</feature>
<dbReference type="InterPro" id="IPR013083">
    <property type="entry name" value="Znf_RING/FYVE/PHD"/>
</dbReference>
<sequence>MDTLVYPPPHTLGLRLPISRRSYNQNSPVSPEPDPILEDTPDLPDERDIDYSVVPPDVGLNVLLNEVGCEISAPDTPSKFAKRALCSFSSNSTPTEEDLDDYPFHVVSYGENSSCFGLPYNDHNYALVELHCKSGGSNNASSTISSNAEHEDRLALLAKLALAKDDKQCPKSAIYAHKCSGSFNPELSRFQPDPSNLVSVSTSDFTQLSPRVLTGKSATEAFALANGLHTSSAALGSDGRTLSGGTGRALVLPAIASVSTVASSSLTSANTTLPSNAPLQVHRVTSSLTPHVVLRTGLPALQISTTVPRATYPTESPGIIRCACGYTHTDGCVVQCEKCCSWLHADCVTPANGAAIPSPYVCDRCVVTRPPPSATVTIQRHQLSNFSGSGTNGSTSIRVSRTTALGTGSASGRIFVTPAANSTNARQLHLCLPNRTHQVAPVSRPEVQVLSNTTQLNTGTARYISLVTQSTPCITQSQPLRSSKRKQDLLTLTGSSNAGLECMTSSVSGSGGSAELLETQTSEVHTTVSTDSLSTASPLGTVVAKNVYTSTPEVTGSMAKMAGSSLHRLLMQCPDQQQQQHLQQSPHQSQQQQQQSYQRRSLLQNGSEELRADGSSPSSTLSSDSIRSPPLEGYEEASDLRMSDRLFDKLDGLVSPTAPPNALSEMSTFSVDDLPPRLSAMHRCQVVCFEFNRKGLVASEDLYPQQPVVEYRGLCMLLSEYNEMYDYRKHYNPFVLFYKTWPKMALCVDARKYGNEARFIRRSCTPNCQVKHCLSITNDPISGPTPRIRLLIVANRPIMRNTELTLPFDFDFTACRYLVKCACARKGCPVARWFRQTTQADSGSHNSNLMYSRKLPTGSRGAGATSRSRGLTSSIQDNYSDILADNFDADERYGSNNWSDSRLDTETLPPVGSGGIIRPVRRRGRSRGRHRGSSVEFGLVTSRGSNKGMIKPASRGRPPGSGSRSRLQGHPRRRGMNLAGRPRIHGRYPQTDLHRLHAVDESSAESENSATDSPIKSPTNTSKSRDRRPNYVSRNEDSYVEFGVNHRWSESSAGIDAQEDDLDGDTEPECGSDRKTTTSSSQISTHSKQRTLVSPKYIPLDESDHPDKDSSSIPPSGADLMNRLERDSRKIVKSKNQTIEINERRKRRISGADGTAQSPPPRKNPIPNQGDKKKSREEIWMDEVLRRIERMEKKQQQQKQRPNATEKHEVEDTSEASGTSVVIDATAHLDNAELTKEDFDQKMSEEADASIESILEPLHEESKQSNMQVTCNPPEQSNLSQTPESNKQQQLESTEEVLCVENVSVQSNDKHSGPTPSVSLKSPLKTVDSNKNRGKQKQSGSALKNKRRRSQTPVLFESFPNAIERRDSREDRWLKSQLRRIAELEDQTVGTHKEKDHAMLDGFTNGSDTASQTDGTTFDNTKDSSHELVSDSLQSGLHTSYQETRNRRRRRQSSPGGQTSDSLEPPNSHSPLTTKPVDNGQVGGIADHSPEADCTLIVYRTREKDPMAKFSRNRKVDNSLNVTNNDQTVMTPSKDLENTPTTCSYPAMAALTPSAHSAPRPSKKRWLCQALMEEEDSNLNWKSETTPTGDPSNQKTTHSEDSILIERTNMRTPPNTSTNCPVNPKKRLISQFSGVGDDSVCIVSTSAEVTPAVLSTSDCEVASSAVKSNETITSPNEPASHPPPVSSEQMITEPCTSHSTPLPPKKATVKQQAEQLRQQEMRKVRVSLSEYRRRRGLSSTSSAANSVKPDIDGSKQTHSSVKSSAVHQLEAILPPGLVDPGLLLEELPKYYDQLRLPTPVSTESTQTAERTSPTAIRSAVDQDLESFLNKASLLRNSDNLISERGPRTPSEPPDDEDYEDADGELQATVYGRQASTPHLNSLTSNKTAGTSDGRCWSTERSPKRVVNSSSRPYSYSSYTDSKLVPVIAHSQFSRAPTRPDDRNVGLVLACNTSHTSGESRLPGACLEEVAVSHADKQVSLPYLLNVLSSSVLGALYWKVARKSSTGSPNHCSPPPPPPPPPPIRPALSVNTAVDYEISSSPVDSGPQRRLSGSDVSSTYGNVEHIPETNSLEYFIKRDQEIRHWQEARSYEWDRRRVSSGHRPPADAYSHTRHWSQKKHHWRNSAAHSPFVVHHPTRSGMDDKHSRHAASNVAGHLFDVEQTLHRLQDSLRAQLDRTRMALTPQNGTTLDRIPSFHGTGCTVGANDLVPYTTERLNFTGRLNLAEHRIHTSSSPS</sequence>
<feature type="compositionally biased region" description="Low complexity" evidence="5">
    <location>
        <begin position="1077"/>
        <end position="1086"/>
    </location>
</feature>
<feature type="compositionally biased region" description="Polar residues" evidence="5">
    <location>
        <begin position="1404"/>
        <end position="1419"/>
    </location>
</feature>
<evidence type="ECO:0000256" key="3">
    <source>
        <dbReference type="ARBA" id="ARBA00022833"/>
    </source>
</evidence>
<dbReference type="Gene3D" id="2.170.270.10">
    <property type="entry name" value="SET domain"/>
    <property type="match status" value="1"/>
</dbReference>
<feature type="region of interest" description="Disordered" evidence="5">
    <location>
        <begin position="1261"/>
        <end position="1359"/>
    </location>
</feature>
<evidence type="ECO:0000313" key="7">
    <source>
        <dbReference type="EMBL" id="VDP77329.1"/>
    </source>
</evidence>
<dbReference type="PANTHER" id="PTHR46462">
    <property type="entry name" value="UPSET, ISOFORM A"/>
    <property type="match status" value="1"/>
</dbReference>
<feature type="region of interest" description="Disordered" evidence="5">
    <location>
        <begin position="1389"/>
        <end position="1488"/>
    </location>
</feature>
<feature type="compositionally biased region" description="Low complexity" evidence="5">
    <location>
        <begin position="955"/>
        <end position="966"/>
    </location>
</feature>
<feature type="compositionally biased region" description="Pro residues" evidence="5">
    <location>
        <begin position="2011"/>
        <end position="2024"/>
    </location>
</feature>
<feature type="compositionally biased region" description="Polar residues" evidence="5">
    <location>
        <begin position="1686"/>
        <end position="1700"/>
    </location>
</feature>
<feature type="region of interest" description="Disordered" evidence="5">
    <location>
        <begin position="845"/>
        <end position="871"/>
    </location>
</feature>
<accession>A0A183AGI4</accession>
<feature type="domain" description="SET" evidence="6">
    <location>
        <begin position="682"/>
        <end position="809"/>
    </location>
</feature>
<reference evidence="7 8" key="2">
    <citation type="submission" date="2018-11" db="EMBL/GenBank/DDBJ databases">
        <authorList>
            <consortium name="Pathogen Informatics"/>
        </authorList>
    </citation>
    <scope>NUCLEOTIDE SEQUENCE [LARGE SCALE GENOMIC DNA]</scope>
    <source>
        <strain evidence="7 8">Egypt</strain>
    </source>
</reference>
<dbReference type="GO" id="GO:0006325">
    <property type="term" value="P:chromatin organization"/>
    <property type="evidence" value="ECO:0007669"/>
    <property type="project" value="UniProtKB-KW"/>
</dbReference>
<name>A0A183AGI4_9TREM</name>
<feature type="region of interest" description="Disordered" evidence="5">
    <location>
        <begin position="895"/>
        <end position="1036"/>
    </location>
</feature>
<feature type="compositionally biased region" description="Low complexity" evidence="5">
    <location>
        <begin position="615"/>
        <end position="630"/>
    </location>
</feature>
<feature type="compositionally biased region" description="Basic and acidic residues" evidence="5">
    <location>
        <begin position="1170"/>
        <end position="1179"/>
    </location>
</feature>
<feature type="compositionally biased region" description="Polar residues" evidence="5">
    <location>
        <begin position="1005"/>
        <end position="1022"/>
    </location>
</feature>
<dbReference type="GO" id="GO:0034967">
    <property type="term" value="C:Set3 complex"/>
    <property type="evidence" value="ECO:0007669"/>
    <property type="project" value="TreeGrafter"/>
</dbReference>
<evidence type="ECO:0000256" key="2">
    <source>
        <dbReference type="ARBA" id="ARBA00022771"/>
    </source>
</evidence>
<feature type="region of interest" description="Disordered" evidence="5">
    <location>
        <begin position="1798"/>
        <end position="1818"/>
    </location>
</feature>
<dbReference type="WBParaSite" id="ECPE_0000608201-mRNA-1">
    <property type="protein sequence ID" value="ECPE_0000608201-mRNA-1"/>
    <property type="gene ID" value="ECPE_0000608201"/>
</dbReference>
<protein>
    <submittedName>
        <fullName evidence="9">SET domain-containing protein</fullName>
    </submittedName>
</protein>
<feature type="region of interest" description="Disordered" evidence="5">
    <location>
        <begin position="1050"/>
        <end position="1179"/>
    </location>
</feature>
<feature type="compositionally biased region" description="Polar residues" evidence="5">
    <location>
        <begin position="1431"/>
        <end position="1443"/>
    </location>
</feature>
<dbReference type="GO" id="GO:0070210">
    <property type="term" value="C:Rpd3L-Expanded complex"/>
    <property type="evidence" value="ECO:0007669"/>
    <property type="project" value="TreeGrafter"/>
</dbReference>
<feature type="compositionally biased region" description="Low complexity" evidence="5">
    <location>
        <begin position="576"/>
        <end position="604"/>
    </location>
</feature>
<feature type="region of interest" description="Disordered" evidence="5">
    <location>
        <begin position="1838"/>
        <end position="1912"/>
    </location>
</feature>
<dbReference type="SUPFAM" id="SSF57903">
    <property type="entry name" value="FYVE/PHD zinc finger"/>
    <property type="match status" value="1"/>
</dbReference>
<keyword evidence="1" id="KW-0479">Metal-binding</keyword>
<reference evidence="9" key="1">
    <citation type="submission" date="2016-06" db="UniProtKB">
        <authorList>
            <consortium name="WormBaseParasite"/>
        </authorList>
    </citation>
    <scope>IDENTIFICATION</scope>
</reference>
<feature type="compositionally biased region" description="Polar residues" evidence="5">
    <location>
        <begin position="1580"/>
        <end position="1596"/>
    </location>
</feature>
<feature type="region of interest" description="Disordered" evidence="5">
    <location>
        <begin position="1666"/>
        <end position="1705"/>
    </location>
</feature>
<dbReference type="SUPFAM" id="SSF82199">
    <property type="entry name" value="SET domain"/>
    <property type="match status" value="1"/>
</dbReference>
<feature type="compositionally biased region" description="Acidic residues" evidence="5">
    <location>
        <begin position="1057"/>
        <end position="1070"/>
    </location>
</feature>
<evidence type="ECO:0000259" key="6">
    <source>
        <dbReference type="PROSITE" id="PS50280"/>
    </source>
</evidence>
<feature type="compositionally biased region" description="Polar residues" evidence="5">
    <location>
        <begin position="1666"/>
        <end position="1677"/>
    </location>
</feature>
<feature type="compositionally biased region" description="Basic and acidic residues" evidence="5">
    <location>
        <begin position="1420"/>
        <end position="1429"/>
    </location>
</feature>
<gene>
    <name evidence="7" type="ORF">ECPE_LOCUS6069</name>
</gene>
<keyword evidence="2" id="KW-0863">Zinc-finger</keyword>
<dbReference type="Pfam" id="PF00856">
    <property type="entry name" value="SET"/>
    <property type="match status" value="1"/>
</dbReference>
<feature type="compositionally biased region" description="Basic residues" evidence="5">
    <location>
        <begin position="919"/>
        <end position="932"/>
    </location>
</feature>
<dbReference type="CDD" id="cd10529">
    <property type="entry name" value="SET_SETD5-like"/>
    <property type="match status" value="1"/>
</dbReference>
<dbReference type="InterPro" id="IPR001965">
    <property type="entry name" value="Znf_PHD"/>
</dbReference>
<organism evidence="9">
    <name type="scientific">Echinostoma caproni</name>
    <dbReference type="NCBI Taxonomy" id="27848"/>
    <lineage>
        <taxon>Eukaryota</taxon>
        <taxon>Metazoa</taxon>
        <taxon>Spiralia</taxon>
        <taxon>Lophotrochozoa</taxon>
        <taxon>Platyhelminthes</taxon>
        <taxon>Trematoda</taxon>
        <taxon>Digenea</taxon>
        <taxon>Plagiorchiida</taxon>
        <taxon>Echinostomata</taxon>
        <taxon>Echinostomatoidea</taxon>
        <taxon>Echinostomatidae</taxon>
        <taxon>Echinostoma</taxon>
    </lineage>
</organism>
<proteinExistence type="predicted"/>
<keyword evidence="3" id="KW-0862">Zinc</keyword>
<dbReference type="GO" id="GO:0008270">
    <property type="term" value="F:zinc ion binding"/>
    <property type="evidence" value="ECO:0007669"/>
    <property type="project" value="UniProtKB-KW"/>
</dbReference>
<dbReference type="PROSITE" id="PS50280">
    <property type="entry name" value="SET"/>
    <property type="match status" value="1"/>
</dbReference>
<dbReference type="PANTHER" id="PTHR46462:SF3">
    <property type="entry name" value="UPSET, ISOFORM A"/>
    <property type="match status" value="1"/>
</dbReference>
<dbReference type="SMART" id="SM00317">
    <property type="entry name" value="SET"/>
    <property type="match status" value="1"/>
</dbReference>
<feature type="compositionally biased region" description="Polar residues" evidence="5">
    <location>
        <begin position="1873"/>
        <end position="1890"/>
    </location>
</feature>
<dbReference type="Proteomes" id="UP000272942">
    <property type="component" value="Unassembled WGS sequence"/>
</dbReference>
<dbReference type="SMART" id="SM00249">
    <property type="entry name" value="PHD"/>
    <property type="match status" value="1"/>
</dbReference>
<keyword evidence="8" id="KW-1185">Reference proteome</keyword>
<feature type="region of interest" description="Disordered" evidence="5">
    <location>
        <begin position="2004"/>
        <end position="2061"/>
    </location>
</feature>
<keyword evidence="4" id="KW-0156">Chromatin regulator</keyword>
<dbReference type="EMBL" id="UZAN01042994">
    <property type="protein sequence ID" value="VDP77329.1"/>
    <property type="molecule type" value="Genomic_DNA"/>
</dbReference>
<feature type="region of interest" description="Disordered" evidence="5">
    <location>
        <begin position="1191"/>
        <end position="1222"/>
    </location>
</feature>
<dbReference type="Gene3D" id="3.30.40.10">
    <property type="entry name" value="Zinc/RING finger domain, C3HC4 (zinc finger)"/>
    <property type="match status" value="1"/>
</dbReference>
<dbReference type="InterPro" id="IPR011011">
    <property type="entry name" value="Znf_FYVE_PHD"/>
</dbReference>
<feature type="compositionally biased region" description="Polar residues" evidence="5">
    <location>
        <begin position="1264"/>
        <end position="1292"/>
    </location>
</feature>
<evidence type="ECO:0000313" key="9">
    <source>
        <dbReference type="WBParaSite" id="ECPE_0000608201-mRNA-1"/>
    </source>
</evidence>
<dbReference type="InterPro" id="IPR046341">
    <property type="entry name" value="SET_dom_sf"/>
</dbReference>
<dbReference type="InterPro" id="IPR019786">
    <property type="entry name" value="Zinc_finger_PHD-type_CS"/>
</dbReference>
<dbReference type="InterPro" id="IPR001214">
    <property type="entry name" value="SET_dom"/>
</dbReference>
<dbReference type="PROSITE" id="PS01359">
    <property type="entry name" value="ZF_PHD_1"/>
    <property type="match status" value="1"/>
</dbReference>
<feature type="compositionally biased region" description="Polar residues" evidence="5">
    <location>
        <begin position="1453"/>
        <end position="1473"/>
    </location>
</feature>
<dbReference type="OrthoDB" id="1928087at2759"/>
<feature type="region of interest" description="Disordered" evidence="5">
    <location>
        <begin position="1580"/>
        <end position="1599"/>
    </location>
</feature>
<feature type="compositionally biased region" description="Basic and acidic residues" evidence="5">
    <location>
        <begin position="1023"/>
        <end position="1036"/>
    </location>
</feature>
<feature type="region of interest" description="Disordered" evidence="5">
    <location>
        <begin position="1728"/>
        <end position="1762"/>
    </location>
</feature>
<evidence type="ECO:0000256" key="4">
    <source>
        <dbReference type="ARBA" id="ARBA00022853"/>
    </source>
</evidence>
<feature type="compositionally biased region" description="Acidic residues" evidence="5">
    <location>
        <begin position="1852"/>
        <end position="1863"/>
    </location>
</feature>
<evidence type="ECO:0000256" key="1">
    <source>
        <dbReference type="ARBA" id="ARBA00022723"/>
    </source>
</evidence>
<feature type="region of interest" description="Disordered" evidence="5">
    <location>
        <begin position="575"/>
        <end position="631"/>
    </location>
</feature>
<evidence type="ECO:0000256" key="5">
    <source>
        <dbReference type="SAM" id="MobiDB-lite"/>
    </source>
</evidence>
<feature type="compositionally biased region" description="Polar residues" evidence="5">
    <location>
        <begin position="1799"/>
        <end position="1815"/>
    </location>
</feature>
<dbReference type="GO" id="GO:0006355">
    <property type="term" value="P:regulation of DNA-templated transcription"/>
    <property type="evidence" value="ECO:0007669"/>
    <property type="project" value="TreeGrafter"/>
</dbReference>